<dbReference type="SMART" id="SM00174">
    <property type="entry name" value="RHO"/>
    <property type="match status" value="1"/>
</dbReference>
<keyword evidence="3" id="KW-1003">Cell membrane</keyword>
<organism evidence="12 14">
    <name type="scientific">Pelobates cultripes</name>
    <name type="common">Western spadefoot toad</name>
    <dbReference type="NCBI Taxonomy" id="61616"/>
    <lineage>
        <taxon>Eukaryota</taxon>
        <taxon>Metazoa</taxon>
        <taxon>Chordata</taxon>
        <taxon>Craniata</taxon>
        <taxon>Vertebrata</taxon>
        <taxon>Euteleostomi</taxon>
        <taxon>Amphibia</taxon>
        <taxon>Batrachia</taxon>
        <taxon>Anura</taxon>
        <taxon>Pelobatoidea</taxon>
        <taxon>Pelobatidae</taxon>
        <taxon>Pelobates</taxon>
    </lineage>
</organism>
<comment type="subcellular location">
    <subcellularLocation>
        <location evidence="1">Cell membrane</location>
    </subcellularLocation>
</comment>
<dbReference type="EMBL" id="OW240916">
    <property type="protein sequence ID" value="CAH2294497.1"/>
    <property type="molecule type" value="Genomic_DNA"/>
</dbReference>
<keyword evidence="5" id="KW-0547">Nucleotide-binding</keyword>
<keyword evidence="7" id="KW-0472">Membrane</keyword>
<dbReference type="InterPro" id="IPR001806">
    <property type="entry name" value="Small_GTPase"/>
</dbReference>
<dbReference type="PROSITE" id="PS00675">
    <property type="entry name" value="SIGMA54_INTERACT_1"/>
    <property type="match status" value="1"/>
</dbReference>
<accession>A0AAD1SA90</accession>
<evidence type="ECO:0000256" key="9">
    <source>
        <dbReference type="ARBA" id="ARBA00070754"/>
    </source>
</evidence>
<evidence type="ECO:0000256" key="5">
    <source>
        <dbReference type="ARBA" id="ARBA00022741"/>
    </source>
</evidence>
<dbReference type="SMART" id="SM00173">
    <property type="entry name" value="RAS"/>
    <property type="match status" value="1"/>
</dbReference>
<evidence type="ECO:0000313" key="14">
    <source>
        <dbReference type="Proteomes" id="UP001295444"/>
    </source>
</evidence>
<evidence type="ECO:0000256" key="3">
    <source>
        <dbReference type="ARBA" id="ARBA00022475"/>
    </source>
</evidence>
<dbReference type="GO" id="GO:0005246">
    <property type="term" value="F:calcium channel regulator activity"/>
    <property type="evidence" value="ECO:0007669"/>
    <property type="project" value="TreeGrafter"/>
</dbReference>
<comment type="similarity">
    <text evidence="2">Belongs to the small GTPase superfamily. RGK family.</text>
</comment>
<keyword evidence="6" id="KW-0342">GTP-binding</keyword>
<evidence type="ECO:0000256" key="6">
    <source>
        <dbReference type="ARBA" id="ARBA00023134"/>
    </source>
</evidence>
<dbReference type="EMBL" id="OW240916">
    <property type="protein sequence ID" value="CAH2294493.1"/>
    <property type="molecule type" value="Genomic_DNA"/>
</dbReference>
<name>A0AAD1SA90_PELCU</name>
<dbReference type="PRINTS" id="PR00449">
    <property type="entry name" value="RASTRNSFRMNG"/>
</dbReference>
<keyword evidence="4" id="KW-0597">Phosphoprotein</keyword>
<dbReference type="GO" id="GO:0005886">
    <property type="term" value="C:plasma membrane"/>
    <property type="evidence" value="ECO:0007669"/>
    <property type="project" value="UniProtKB-SubCell"/>
</dbReference>
<dbReference type="PROSITE" id="PS51419">
    <property type="entry name" value="RAB"/>
    <property type="match status" value="1"/>
</dbReference>
<proteinExistence type="inferred from homology"/>
<protein>
    <recommendedName>
        <fullName evidence="9">GTP-binding protein REM 2</fullName>
    </recommendedName>
    <alternativeName>
        <fullName evidence="10">Rad and Gem-like GTP-binding protein 2</fullName>
    </alternativeName>
</protein>
<dbReference type="Gene3D" id="3.40.50.300">
    <property type="entry name" value="P-loop containing nucleotide triphosphate hydrolases"/>
    <property type="match status" value="1"/>
</dbReference>
<dbReference type="CDD" id="cd04148">
    <property type="entry name" value="RGK"/>
    <property type="match status" value="1"/>
</dbReference>
<reference evidence="12" key="1">
    <citation type="submission" date="2022-03" db="EMBL/GenBank/DDBJ databases">
        <authorList>
            <person name="Alioto T."/>
            <person name="Alioto T."/>
            <person name="Gomez Garrido J."/>
        </authorList>
    </citation>
    <scope>NUCLEOTIDE SEQUENCE</scope>
</reference>
<dbReference type="PANTHER" id="PTHR45775">
    <property type="entry name" value="RAD, GEM/KIR FAMILY MEMBER 2, ISOFORM C"/>
    <property type="match status" value="1"/>
</dbReference>
<dbReference type="SMART" id="SM00175">
    <property type="entry name" value="RAB"/>
    <property type="match status" value="1"/>
</dbReference>
<evidence type="ECO:0000256" key="10">
    <source>
        <dbReference type="ARBA" id="ARBA00076974"/>
    </source>
</evidence>
<feature type="region of interest" description="Disordered" evidence="11">
    <location>
        <begin position="1"/>
        <end position="81"/>
    </location>
</feature>
<dbReference type="InterPro" id="IPR027417">
    <property type="entry name" value="P-loop_NTPase"/>
</dbReference>
<evidence type="ECO:0000256" key="4">
    <source>
        <dbReference type="ARBA" id="ARBA00022553"/>
    </source>
</evidence>
<evidence type="ECO:0000256" key="7">
    <source>
        <dbReference type="ARBA" id="ARBA00023136"/>
    </source>
</evidence>
<dbReference type="SUPFAM" id="SSF52540">
    <property type="entry name" value="P-loop containing nucleoside triphosphate hydrolases"/>
    <property type="match status" value="1"/>
</dbReference>
<dbReference type="Pfam" id="PF00071">
    <property type="entry name" value="Ras"/>
    <property type="match status" value="1"/>
</dbReference>
<evidence type="ECO:0000256" key="8">
    <source>
        <dbReference type="ARBA" id="ARBA00053429"/>
    </source>
</evidence>
<dbReference type="GO" id="GO:0003924">
    <property type="term" value="F:GTPase activity"/>
    <property type="evidence" value="ECO:0007669"/>
    <property type="project" value="InterPro"/>
</dbReference>
<dbReference type="InterPro" id="IPR025662">
    <property type="entry name" value="Sigma_54_int_dom_ATP-bd_1"/>
</dbReference>
<dbReference type="AlphaFoldDB" id="A0AAD1SA90"/>
<comment type="function">
    <text evidence="8">Binds GTP saturably and exhibits a low intrinsic rate of GTP hydrolysis.</text>
</comment>
<gene>
    <name evidence="13" type="ORF">PECUL_23A006196</name>
    <name evidence="12" type="ORF">PECUL_23A046660</name>
</gene>
<dbReference type="FunFam" id="3.40.50.300:FF:001032">
    <property type="entry name" value="GTP-binding protein REM 2"/>
    <property type="match status" value="1"/>
</dbReference>
<dbReference type="PROSITE" id="PS51421">
    <property type="entry name" value="RAS"/>
    <property type="match status" value="1"/>
</dbReference>
<evidence type="ECO:0000256" key="1">
    <source>
        <dbReference type="ARBA" id="ARBA00004236"/>
    </source>
</evidence>
<dbReference type="PANTHER" id="PTHR45775:SF5">
    <property type="entry name" value="GTP-BINDING PROTEIN REM 2"/>
    <property type="match status" value="1"/>
</dbReference>
<sequence length="389" mass="43326">MRGRVCPVPSPWCVSSGGDLKGRGGSKPDGTQHLSERERDPEQVPDTVRGNLHTQQDTLPTKAHTVDDTEGAGRWQLGGSLDAPPINPWSPGLDPHCTMTLNKREKLGSLRQHWGSLPLNFEPRRRGSMPLPYKHQLRRAQAVDELDWPSVHSGSSESVRSSESIPEPGVYKVMLLGDSGVGKTTLAGIFGGAEDTFHHEAEHPEDTYERNLLVDGEKTTLIVYDIWDQCSKSWMQDNCLQMGDAFLLIFSVTDRASFQRLPGLLLQLRTARPHRRIPIILVGNKGDLARSREVSVEEGRSLAGMLSCKYTETSAALHHNTQELLEGVVRQIRLCKDEGEHTPQPATLLPPGRRESLTKRARRLLQGLMGKHRGFFKQRSKSCHDLSVL</sequence>
<evidence type="ECO:0000256" key="11">
    <source>
        <dbReference type="SAM" id="MobiDB-lite"/>
    </source>
</evidence>
<keyword evidence="14" id="KW-1185">Reference proteome</keyword>
<evidence type="ECO:0000256" key="2">
    <source>
        <dbReference type="ARBA" id="ARBA00008846"/>
    </source>
</evidence>
<dbReference type="InterPro" id="IPR051641">
    <property type="entry name" value="RGK_GTP-binding_reg"/>
</dbReference>
<dbReference type="GO" id="GO:0005525">
    <property type="term" value="F:GTP binding"/>
    <property type="evidence" value="ECO:0007669"/>
    <property type="project" value="UniProtKB-KW"/>
</dbReference>
<dbReference type="Proteomes" id="UP001295444">
    <property type="component" value="Chromosome 05"/>
</dbReference>
<evidence type="ECO:0000313" key="13">
    <source>
        <dbReference type="EMBL" id="CAH2294497.1"/>
    </source>
</evidence>
<evidence type="ECO:0000313" key="12">
    <source>
        <dbReference type="EMBL" id="CAH2294493.1"/>
    </source>
</evidence>